<dbReference type="PANTHER" id="PTHR46082">
    <property type="entry name" value="ATP/GTP-BINDING PROTEIN-RELATED"/>
    <property type="match status" value="1"/>
</dbReference>
<keyword evidence="4" id="KW-1185">Reference proteome</keyword>
<proteinExistence type="predicted"/>
<dbReference type="InterPro" id="IPR019734">
    <property type="entry name" value="TPR_rpt"/>
</dbReference>
<dbReference type="SUPFAM" id="SSF48452">
    <property type="entry name" value="TPR-like"/>
    <property type="match status" value="3"/>
</dbReference>
<dbReference type="Gene3D" id="1.25.40.10">
    <property type="entry name" value="Tetratricopeptide repeat domain"/>
    <property type="match status" value="2"/>
</dbReference>
<dbReference type="InterPro" id="IPR025676">
    <property type="entry name" value="Clr5_dom"/>
</dbReference>
<organism evidence="3 4">
    <name type="scientific">Corynespora cassiicola Philippines</name>
    <dbReference type="NCBI Taxonomy" id="1448308"/>
    <lineage>
        <taxon>Eukaryota</taxon>
        <taxon>Fungi</taxon>
        <taxon>Dikarya</taxon>
        <taxon>Ascomycota</taxon>
        <taxon>Pezizomycotina</taxon>
        <taxon>Dothideomycetes</taxon>
        <taxon>Pleosporomycetidae</taxon>
        <taxon>Pleosporales</taxon>
        <taxon>Corynesporascaceae</taxon>
        <taxon>Corynespora</taxon>
    </lineage>
</organism>
<dbReference type="Pfam" id="PF14420">
    <property type="entry name" value="Clr5"/>
    <property type="match status" value="1"/>
</dbReference>
<dbReference type="Pfam" id="PF13374">
    <property type="entry name" value="TPR_10"/>
    <property type="match status" value="1"/>
</dbReference>
<evidence type="ECO:0000313" key="4">
    <source>
        <dbReference type="Proteomes" id="UP000240883"/>
    </source>
</evidence>
<feature type="domain" description="Clr5" evidence="2">
    <location>
        <begin position="94"/>
        <end position="146"/>
    </location>
</feature>
<dbReference type="PANTHER" id="PTHR46082:SF6">
    <property type="entry name" value="AAA+ ATPASE DOMAIN-CONTAINING PROTEIN-RELATED"/>
    <property type="match status" value="1"/>
</dbReference>
<dbReference type="Proteomes" id="UP000240883">
    <property type="component" value="Unassembled WGS sequence"/>
</dbReference>
<accession>A0A2T2NDS1</accession>
<reference evidence="3 4" key="1">
    <citation type="journal article" date="2018" name="Front. Microbiol.">
        <title>Genome-Wide Analysis of Corynespora cassiicola Leaf Fall Disease Putative Effectors.</title>
        <authorList>
            <person name="Lopez D."/>
            <person name="Ribeiro S."/>
            <person name="Label P."/>
            <person name="Fumanal B."/>
            <person name="Venisse J.S."/>
            <person name="Kohler A."/>
            <person name="de Oliveira R.R."/>
            <person name="Labutti K."/>
            <person name="Lipzen A."/>
            <person name="Lail K."/>
            <person name="Bauer D."/>
            <person name="Ohm R.A."/>
            <person name="Barry K.W."/>
            <person name="Spatafora J."/>
            <person name="Grigoriev I.V."/>
            <person name="Martin F.M."/>
            <person name="Pujade-Renaud V."/>
        </authorList>
    </citation>
    <scope>NUCLEOTIDE SEQUENCE [LARGE SCALE GENOMIC DNA]</scope>
    <source>
        <strain evidence="3 4">Philippines</strain>
    </source>
</reference>
<dbReference type="InterPro" id="IPR011990">
    <property type="entry name" value="TPR-like_helical_dom_sf"/>
</dbReference>
<gene>
    <name evidence="3" type="ORF">BS50DRAFT_623318</name>
</gene>
<dbReference type="OrthoDB" id="5986190at2759"/>
<dbReference type="EMBL" id="KZ678139">
    <property type="protein sequence ID" value="PSN63577.1"/>
    <property type="molecule type" value="Genomic_DNA"/>
</dbReference>
<dbReference type="STRING" id="1448308.A0A2T2NDS1"/>
<dbReference type="InterPro" id="IPR053137">
    <property type="entry name" value="NLR-like"/>
</dbReference>
<protein>
    <submittedName>
        <fullName evidence="3">TPR-like protein</fullName>
    </submittedName>
</protein>
<name>A0A2T2NDS1_CORCC</name>
<evidence type="ECO:0000313" key="3">
    <source>
        <dbReference type="EMBL" id="PSN63577.1"/>
    </source>
</evidence>
<dbReference type="Pfam" id="PF13424">
    <property type="entry name" value="TPR_12"/>
    <property type="match status" value="2"/>
</dbReference>
<evidence type="ECO:0000256" key="1">
    <source>
        <dbReference type="SAM" id="MobiDB-lite"/>
    </source>
</evidence>
<dbReference type="SMART" id="SM00028">
    <property type="entry name" value="TPR"/>
    <property type="match status" value="4"/>
</dbReference>
<sequence>MDSHTGFSFLFPSGGPYSSETLFPPQDAYGVYSANLTSTAAIAGQHTSSMAVPATTSQRIEEQDLESYNNDHVSTPMSPPLAKSRKRKAPTLRADDWEPYKHRILELHLDQGVTLKELVTRIETEFGFTATERQYRTRLTQWGKDKNIKRDEMRAIVRKQQRRNLTEKDRGPLEFTVRGNIVGPQKIERWMKRNNVAPSSPYAPSPEASTPSVVGCYTIPERGSPAPSLPYSPGAPTLVTNYLQSMPPPVSPALSIQSIQSMLPPPSPSLSFTSIIRPQDSTFTGQSPALAYRTLTNTSTMAQIPSDRPTGYDYASSTPVPRRYLQDEEEILRGELEDAEASLGPDHPKTLETLMELTNILIFQGRYTKAEEVIRRVVKSRQINKGDNDVDTLEALGQLGNLFRIQGLFAKAENLLQKTLNMMRALPVTADMPIFLTTRHLAWALYCVGKNREAEELFLEVLDKGTPILGKSNKAIWSSMTGLGLINMAENQLSKARDLLEQAMTICKVKYGEEDLATLVAVRYFVRINILLGRIDEAERLAVQAYETSKRIAGDDHPETLNIMYQLGVIYLSRGLLKKAEELGKQLLECDKKVLGREHPSTLIDMDQLSEVWYQMGNYDQGVALAQECFDLYRKVFGPGDVRTIRTGLLLAKLKDSQTKGNTEYVV</sequence>
<evidence type="ECO:0000259" key="2">
    <source>
        <dbReference type="Pfam" id="PF14420"/>
    </source>
</evidence>
<dbReference type="AlphaFoldDB" id="A0A2T2NDS1"/>
<feature type="region of interest" description="Disordered" evidence="1">
    <location>
        <begin position="69"/>
        <end position="90"/>
    </location>
</feature>